<keyword evidence="4" id="KW-0408">Iron</keyword>
<evidence type="ECO:0000313" key="9">
    <source>
        <dbReference type="Proteomes" id="UP001071230"/>
    </source>
</evidence>
<dbReference type="SFLD" id="SFLDF00303">
    <property type="entry name" value="hopanoid_C2-methyltransferase"/>
    <property type="match status" value="1"/>
</dbReference>
<evidence type="ECO:0000256" key="5">
    <source>
        <dbReference type="ARBA" id="ARBA00023014"/>
    </source>
</evidence>
<name>A0A8S0XBX1_9FIRM</name>
<keyword evidence="8" id="KW-0489">Methyltransferase</keyword>
<dbReference type="Pfam" id="PF13282">
    <property type="entry name" value="DUF4070"/>
    <property type="match status" value="1"/>
</dbReference>
<dbReference type="InterPro" id="IPR006158">
    <property type="entry name" value="Cobalamin-bd"/>
</dbReference>
<dbReference type="PANTHER" id="PTHR43409">
    <property type="entry name" value="ANAEROBIC MAGNESIUM-PROTOPORPHYRIN IX MONOMETHYL ESTER CYCLASE-RELATED"/>
    <property type="match status" value="1"/>
</dbReference>
<dbReference type="InterPro" id="IPR051198">
    <property type="entry name" value="BchE-like"/>
</dbReference>
<reference evidence="7" key="2">
    <citation type="submission" date="2020-01" db="EMBL/GenBank/DDBJ databases">
        <authorList>
            <person name="Hornung B."/>
        </authorList>
    </citation>
    <scope>NUCLEOTIDE SEQUENCE</scope>
    <source>
        <strain evidence="7">PacBioINE</strain>
    </source>
</reference>
<keyword evidence="5" id="KW-0411">Iron-sulfur</keyword>
<dbReference type="Pfam" id="PF02310">
    <property type="entry name" value="B12-binding"/>
    <property type="match status" value="1"/>
</dbReference>
<dbReference type="Gene3D" id="3.40.50.280">
    <property type="entry name" value="Cobalamin-binding domain"/>
    <property type="match status" value="1"/>
</dbReference>
<dbReference type="InterPro" id="IPR034530">
    <property type="entry name" value="HpnP-like"/>
</dbReference>
<accession>A0A8S0XBX1</accession>
<dbReference type="InterPro" id="IPR025274">
    <property type="entry name" value="DUF4070"/>
</dbReference>
<dbReference type="GO" id="GO:0005829">
    <property type="term" value="C:cytosol"/>
    <property type="evidence" value="ECO:0007669"/>
    <property type="project" value="TreeGrafter"/>
</dbReference>
<sequence>MKILLVYPEYPVTYWGFQYALKFVSKRASFPPLGLMTVAAILPADAEKKLVDLNVEPLKDRDILWADYVFISAMVVQKASVLEIIRRCRDLGVKTVGGGPLFTSEPEEFAQVDHLVLNEGELTIPQFLRDLEKGEAVHLYTSTEWADLEKTPAPQWNLIKQKAYATMNIQYSRGCPFNCEFCNITTLYGRIPRTKGVPQLLHELDTLYESGWREGVFFVDDNFIGNKKKLMQEVLPALIDWMEARNHPFAFLTETSINLADDEELMRLMVKAGFDTVFIGIETPNEESLVECNKMQNKNRDLIACVKKIQRFGLQVHGGFIVGFDNDTSSIFDSLINFIQQSGIAAAMVGLLNAPRGTKLYQRLAGEGRLIEGFSGSNTDFSMNFIPKMDKELLVKGYNRIVETIYSPKKYYERVLTFLQEYSPVKAGKIPVNFEHVMAFAKSVVRLGIIGKERRYYWRLITWSLFKRPDVFPLAVTLSIYGFHFRKSFKHTAIET</sequence>
<dbReference type="GO" id="GO:0051536">
    <property type="term" value="F:iron-sulfur cluster binding"/>
    <property type="evidence" value="ECO:0007669"/>
    <property type="project" value="UniProtKB-KW"/>
</dbReference>
<feature type="domain" description="Radical SAM core" evidence="6">
    <location>
        <begin position="159"/>
        <end position="392"/>
    </location>
</feature>
<dbReference type="AlphaFoldDB" id="A0A8S0XBX1"/>
<dbReference type="InterPro" id="IPR023404">
    <property type="entry name" value="rSAM_horseshoe"/>
</dbReference>
<proteinExistence type="predicted"/>
<organism evidence="7">
    <name type="scientific">Acididesulfobacillus acetoxydans</name>
    <dbReference type="NCBI Taxonomy" id="1561005"/>
    <lineage>
        <taxon>Bacteria</taxon>
        <taxon>Bacillati</taxon>
        <taxon>Bacillota</taxon>
        <taxon>Clostridia</taxon>
        <taxon>Eubacteriales</taxon>
        <taxon>Peptococcaceae</taxon>
        <taxon>Acididesulfobacillus</taxon>
    </lineage>
</organism>
<dbReference type="GO" id="GO:0031419">
    <property type="term" value="F:cobalamin binding"/>
    <property type="evidence" value="ECO:0007669"/>
    <property type="project" value="InterPro"/>
</dbReference>
<evidence type="ECO:0000256" key="3">
    <source>
        <dbReference type="ARBA" id="ARBA00022723"/>
    </source>
</evidence>
<evidence type="ECO:0000313" key="8">
    <source>
        <dbReference type="EMBL" id="CEJ09045.1"/>
    </source>
</evidence>
<dbReference type="RefSeq" id="WP_240985222.1">
    <property type="nucleotide sequence ID" value="NZ_CDGJ01000110.1"/>
</dbReference>
<dbReference type="SFLD" id="SFLDG01123">
    <property type="entry name" value="methyltransferase_(Class_B)"/>
    <property type="match status" value="1"/>
</dbReference>
<protein>
    <submittedName>
        <fullName evidence="7">Cobalamin (Vitamin B12)-binding domain protein</fullName>
    </submittedName>
    <submittedName>
        <fullName evidence="8">Radical SAM domain protein</fullName>
        <ecNumber evidence="8">2.-.-.-</ecNumber>
        <ecNumber evidence="8">2.1.1.-</ecNumber>
    </submittedName>
</protein>
<comment type="cofactor">
    <cofactor evidence="1">
        <name>[4Fe-4S] cluster</name>
        <dbReference type="ChEBI" id="CHEBI:49883"/>
    </cofactor>
</comment>
<dbReference type="EMBL" id="LR746496">
    <property type="protein sequence ID" value="CAA7601736.1"/>
    <property type="molecule type" value="Genomic_DNA"/>
</dbReference>
<keyword evidence="2" id="KW-0949">S-adenosyl-L-methionine</keyword>
<dbReference type="GO" id="GO:0046872">
    <property type="term" value="F:metal ion binding"/>
    <property type="evidence" value="ECO:0007669"/>
    <property type="project" value="UniProtKB-KW"/>
</dbReference>
<keyword evidence="8" id="KW-0808">Transferase</keyword>
<dbReference type="EC" id="2.-.-.-" evidence="8"/>
<dbReference type="SFLD" id="SFLDS00029">
    <property type="entry name" value="Radical_SAM"/>
    <property type="match status" value="1"/>
</dbReference>
<evidence type="ECO:0000256" key="2">
    <source>
        <dbReference type="ARBA" id="ARBA00022691"/>
    </source>
</evidence>
<evidence type="ECO:0000256" key="4">
    <source>
        <dbReference type="ARBA" id="ARBA00023004"/>
    </source>
</evidence>
<dbReference type="EC" id="2.1.1.-" evidence="8"/>
<reference evidence="8" key="1">
    <citation type="submission" date="2014-11" db="EMBL/GenBank/DDBJ databases">
        <authorList>
            <person name="Hornung B.V."/>
        </authorList>
    </citation>
    <scope>NUCLEOTIDE SEQUENCE</scope>
    <source>
        <strain evidence="8">INE</strain>
    </source>
</reference>
<dbReference type="EMBL" id="CDGJ01000110">
    <property type="protein sequence ID" value="CEJ09045.1"/>
    <property type="molecule type" value="Genomic_DNA"/>
</dbReference>
<dbReference type="SMART" id="SM00729">
    <property type="entry name" value="Elp3"/>
    <property type="match status" value="1"/>
</dbReference>
<evidence type="ECO:0000259" key="6">
    <source>
        <dbReference type="PROSITE" id="PS51918"/>
    </source>
</evidence>
<dbReference type="KEGG" id="aacx:DEACI_2404"/>
<keyword evidence="9" id="KW-1185">Reference proteome</keyword>
<dbReference type="InterPro" id="IPR007197">
    <property type="entry name" value="rSAM"/>
</dbReference>
<dbReference type="Proteomes" id="UP000836597">
    <property type="component" value="Chromosome"/>
</dbReference>
<dbReference type="SUPFAM" id="SSF102114">
    <property type="entry name" value="Radical SAM enzymes"/>
    <property type="match status" value="1"/>
</dbReference>
<dbReference type="GO" id="GO:0032259">
    <property type="term" value="P:methylation"/>
    <property type="evidence" value="ECO:0007669"/>
    <property type="project" value="UniProtKB-KW"/>
</dbReference>
<dbReference type="GO" id="GO:0008168">
    <property type="term" value="F:methyltransferase activity"/>
    <property type="evidence" value="ECO:0007669"/>
    <property type="project" value="UniProtKB-KW"/>
</dbReference>
<dbReference type="CDD" id="cd01335">
    <property type="entry name" value="Radical_SAM"/>
    <property type="match status" value="1"/>
</dbReference>
<keyword evidence="3" id="KW-0479">Metal-binding</keyword>
<evidence type="ECO:0000256" key="1">
    <source>
        <dbReference type="ARBA" id="ARBA00001966"/>
    </source>
</evidence>
<dbReference type="PROSITE" id="PS51918">
    <property type="entry name" value="RADICAL_SAM"/>
    <property type="match status" value="1"/>
</dbReference>
<gene>
    <name evidence="7" type="ORF">DEACI_2404</name>
    <name evidence="8" type="ORF">DEACI_3528</name>
</gene>
<dbReference type="Gene3D" id="3.80.30.20">
    <property type="entry name" value="tm_1862 like domain"/>
    <property type="match status" value="1"/>
</dbReference>
<dbReference type="SFLD" id="SFLDG01082">
    <property type="entry name" value="B12-binding_domain_containing"/>
    <property type="match status" value="1"/>
</dbReference>
<dbReference type="Proteomes" id="UP001071230">
    <property type="component" value="Unassembled WGS sequence"/>
</dbReference>
<dbReference type="Pfam" id="PF04055">
    <property type="entry name" value="Radical_SAM"/>
    <property type="match status" value="1"/>
</dbReference>
<evidence type="ECO:0000313" key="7">
    <source>
        <dbReference type="EMBL" id="CAA7601736.1"/>
    </source>
</evidence>
<dbReference type="InterPro" id="IPR006638">
    <property type="entry name" value="Elp3/MiaA/NifB-like_rSAM"/>
</dbReference>
<dbReference type="InterPro" id="IPR058240">
    <property type="entry name" value="rSAM_sf"/>
</dbReference>
<dbReference type="InterPro" id="IPR034466">
    <property type="entry name" value="Methyltransferase_Class_B"/>
</dbReference>
<dbReference type="PANTHER" id="PTHR43409:SF3">
    <property type="entry name" value="HYPOTHETICAL METHYLTRANSFERASE"/>
    <property type="match status" value="1"/>
</dbReference>